<evidence type="ECO:0000313" key="3">
    <source>
        <dbReference type="Proteomes" id="UP000792457"/>
    </source>
</evidence>
<gene>
    <name evidence="2" type="ORF">J437_LFUL016076</name>
</gene>
<proteinExistence type="predicted"/>
<keyword evidence="1" id="KW-0732">Signal</keyword>
<evidence type="ECO:0000313" key="2">
    <source>
        <dbReference type="EMBL" id="KAG8235546.1"/>
    </source>
</evidence>
<evidence type="ECO:0000256" key="1">
    <source>
        <dbReference type="SAM" id="SignalP"/>
    </source>
</evidence>
<accession>A0A8K0KHY8</accession>
<dbReference type="AlphaFoldDB" id="A0A8K0KHY8"/>
<dbReference type="Proteomes" id="UP000792457">
    <property type="component" value="Unassembled WGS sequence"/>
</dbReference>
<organism evidence="2 3">
    <name type="scientific">Ladona fulva</name>
    <name type="common">Scarce chaser dragonfly</name>
    <name type="synonym">Libellula fulva</name>
    <dbReference type="NCBI Taxonomy" id="123851"/>
    <lineage>
        <taxon>Eukaryota</taxon>
        <taxon>Metazoa</taxon>
        <taxon>Ecdysozoa</taxon>
        <taxon>Arthropoda</taxon>
        <taxon>Hexapoda</taxon>
        <taxon>Insecta</taxon>
        <taxon>Pterygota</taxon>
        <taxon>Palaeoptera</taxon>
        <taxon>Odonata</taxon>
        <taxon>Epiprocta</taxon>
        <taxon>Anisoptera</taxon>
        <taxon>Libelluloidea</taxon>
        <taxon>Libellulidae</taxon>
        <taxon>Ladona</taxon>
    </lineage>
</organism>
<name>A0A8K0KHY8_LADFU</name>
<reference evidence="2" key="2">
    <citation type="submission" date="2017-10" db="EMBL/GenBank/DDBJ databases">
        <title>Ladona fulva Genome sequencing and assembly.</title>
        <authorList>
            <person name="Murali S."/>
            <person name="Richards S."/>
            <person name="Bandaranaike D."/>
            <person name="Bellair M."/>
            <person name="Blankenburg K."/>
            <person name="Chao H."/>
            <person name="Dinh H."/>
            <person name="Doddapaneni H."/>
            <person name="Dugan-Rocha S."/>
            <person name="Elkadiri S."/>
            <person name="Gnanaolivu R."/>
            <person name="Hernandez B."/>
            <person name="Skinner E."/>
            <person name="Javaid M."/>
            <person name="Lee S."/>
            <person name="Li M."/>
            <person name="Ming W."/>
            <person name="Munidasa M."/>
            <person name="Muniz J."/>
            <person name="Nguyen L."/>
            <person name="Hughes D."/>
            <person name="Osuji N."/>
            <person name="Pu L.-L."/>
            <person name="Puazo M."/>
            <person name="Qu C."/>
            <person name="Quiroz J."/>
            <person name="Raj R."/>
            <person name="Weissenberger G."/>
            <person name="Xin Y."/>
            <person name="Zou X."/>
            <person name="Han Y."/>
            <person name="Worley K."/>
            <person name="Muzny D."/>
            <person name="Gibbs R."/>
        </authorList>
    </citation>
    <scope>NUCLEOTIDE SEQUENCE</scope>
    <source>
        <strain evidence="2">Sampled in the wild</strain>
    </source>
</reference>
<feature type="signal peptide" evidence="1">
    <location>
        <begin position="1"/>
        <end position="24"/>
    </location>
</feature>
<feature type="chain" id="PRO_5035471545" evidence="1">
    <location>
        <begin position="25"/>
        <end position="201"/>
    </location>
</feature>
<protein>
    <submittedName>
        <fullName evidence="2">Uncharacterized protein</fullName>
    </submittedName>
</protein>
<keyword evidence="3" id="KW-1185">Reference proteome</keyword>
<comment type="caution">
    <text evidence="2">The sequence shown here is derived from an EMBL/GenBank/DDBJ whole genome shotgun (WGS) entry which is preliminary data.</text>
</comment>
<sequence>MCLFLRMTVAVMLMFAAIMREGASKEVLFDIEDAGADSEGVESEEVKGRPIAFSPLPLCALQTTELRFEDDDDDENMEYLPSTYREVRCSKNGEVGHSEQNCASPFVKRNYPPAGLWGSTTCLQRWDTVTTFRRPAGSNEMWQMYKKKIASGCECVIMTPEPEEEGGNGPMVDHQGGRMVPVALQRYANSNRYGRSIQIEV</sequence>
<reference evidence="2" key="1">
    <citation type="submission" date="2013-04" db="EMBL/GenBank/DDBJ databases">
        <authorList>
            <person name="Qu J."/>
            <person name="Murali S.C."/>
            <person name="Bandaranaike D."/>
            <person name="Bellair M."/>
            <person name="Blankenburg K."/>
            <person name="Chao H."/>
            <person name="Dinh H."/>
            <person name="Doddapaneni H."/>
            <person name="Downs B."/>
            <person name="Dugan-Rocha S."/>
            <person name="Elkadiri S."/>
            <person name="Gnanaolivu R.D."/>
            <person name="Hernandez B."/>
            <person name="Javaid M."/>
            <person name="Jayaseelan J.C."/>
            <person name="Lee S."/>
            <person name="Li M."/>
            <person name="Ming W."/>
            <person name="Munidasa M."/>
            <person name="Muniz J."/>
            <person name="Nguyen L."/>
            <person name="Ongeri F."/>
            <person name="Osuji N."/>
            <person name="Pu L.-L."/>
            <person name="Puazo M."/>
            <person name="Qu C."/>
            <person name="Quiroz J."/>
            <person name="Raj R."/>
            <person name="Weissenberger G."/>
            <person name="Xin Y."/>
            <person name="Zou X."/>
            <person name="Han Y."/>
            <person name="Richards S."/>
            <person name="Worley K."/>
            <person name="Muzny D."/>
            <person name="Gibbs R."/>
        </authorList>
    </citation>
    <scope>NUCLEOTIDE SEQUENCE</scope>
    <source>
        <strain evidence="2">Sampled in the wild</strain>
    </source>
</reference>
<dbReference type="EMBL" id="KZ308922">
    <property type="protein sequence ID" value="KAG8235546.1"/>
    <property type="molecule type" value="Genomic_DNA"/>
</dbReference>